<gene>
    <name evidence="1" type="ORF">C7460_103150</name>
</gene>
<dbReference type="OrthoDB" id="580775at2"/>
<dbReference type="Proteomes" id="UP000256779">
    <property type="component" value="Unassembled WGS sequence"/>
</dbReference>
<comment type="caution">
    <text evidence="1">The sequence shown here is derived from an EMBL/GenBank/DDBJ whole genome shotgun (WGS) entry which is preliminary data.</text>
</comment>
<protein>
    <submittedName>
        <fullName evidence="1">Phenylacetate-CoA ligase</fullName>
    </submittedName>
</protein>
<evidence type="ECO:0000313" key="2">
    <source>
        <dbReference type="Proteomes" id="UP000256779"/>
    </source>
</evidence>
<keyword evidence="1" id="KW-0436">Ligase</keyword>
<dbReference type="SUPFAM" id="SSF56801">
    <property type="entry name" value="Acetyl-CoA synthetase-like"/>
    <property type="match status" value="1"/>
</dbReference>
<dbReference type="GO" id="GO:0016874">
    <property type="term" value="F:ligase activity"/>
    <property type="evidence" value="ECO:0007669"/>
    <property type="project" value="UniProtKB-KW"/>
</dbReference>
<keyword evidence="2" id="KW-1185">Reference proteome</keyword>
<dbReference type="EMBL" id="QREG01000003">
    <property type="protein sequence ID" value="REE01633.1"/>
    <property type="molecule type" value="Genomic_DNA"/>
</dbReference>
<accession>A0A3D9L7Z7</accession>
<proteinExistence type="predicted"/>
<dbReference type="PANTHER" id="PTHR36932">
    <property type="entry name" value="CAPSULAR POLYSACCHARIDE BIOSYNTHESIS PROTEIN"/>
    <property type="match status" value="1"/>
</dbReference>
<sequence>MDIKTIQFLIKYSFAKPSAFVSYKQSIRNQFLSTEELAQLSWTRTKKLLNHAYETVPFYNKKFSSIGLHPRDISSEKFYKQVPILTKADILNNYDSLISRTYSKNDLKDITTGGSTGVPLRVGRHKRVVREAQKWRIQSWWDIDPTDNIATAYRPLPYSNFHKAAMKLIYWPQNLISLDATNICEKSIKEFIDGLKSHQPKMVHGYVGAIDSVADYIIENGIKVPSPKTVWLTASPITTVQEKKISKAFNSPVCDQYGCSEVYFIAAECPNKEGLHVLSDLKKVEFINKDDYGIGDLLVTDLEDYAFPLIRYQNGDRGKYSDKTQCSCGMSLPLMEKVKGRITDNLLIGGTVISGEYLTTIFDDYVDQVKRFQVVQKSEYQILIRVVPKGTHNLDTLLKKIEYSLIQKTGGKASLSYEIVKEIPDIKGKMKFVIKDF</sequence>
<organism evidence="1 2">
    <name type="scientific">Marinoscillum furvescens DSM 4134</name>
    <dbReference type="NCBI Taxonomy" id="1122208"/>
    <lineage>
        <taxon>Bacteria</taxon>
        <taxon>Pseudomonadati</taxon>
        <taxon>Bacteroidota</taxon>
        <taxon>Cytophagia</taxon>
        <taxon>Cytophagales</taxon>
        <taxon>Reichenbachiellaceae</taxon>
        <taxon>Marinoscillum</taxon>
    </lineage>
</organism>
<dbReference type="PANTHER" id="PTHR36932:SF1">
    <property type="entry name" value="CAPSULAR POLYSACCHARIDE BIOSYNTHESIS PROTEIN"/>
    <property type="match status" value="1"/>
</dbReference>
<dbReference type="InterPro" id="IPR053158">
    <property type="entry name" value="CapK_Type1_Caps_Biosynth"/>
</dbReference>
<dbReference type="RefSeq" id="WP_115866916.1">
    <property type="nucleotide sequence ID" value="NZ_QREG01000003.1"/>
</dbReference>
<name>A0A3D9L7Z7_MARFU</name>
<reference evidence="1 2" key="1">
    <citation type="submission" date="2018-07" db="EMBL/GenBank/DDBJ databases">
        <title>Genomic Encyclopedia of Type Strains, Phase IV (KMG-IV): sequencing the most valuable type-strain genomes for metagenomic binning, comparative biology and taxonomic classification.</title>
        <authorList>
            <person name="Goeker M."/>
        </authorList>
    </citation>
    <scope>NUCLEOTIDE SEQUENCE [LARGE SCALE GENOMIC DNA]</scope>
    <source>
        <strain evidence="1 2">DSM 4134</strain>
    </source>
</reference>
<evidence type="ECO:0000313" key="1">
    <source>
        <dbReference type="EMBL" id="REE01633.1"/>
    </source>
</evidence>
<dbReference type="Gene3D" id="3.40.50.12780">
    <property type="entry name" value="N-terminal domain of ligase-like"/>
    <property type="match status" value="1"/>
</dbReference>
<dbReference type="AlphaFoldDB" id="A0A3D9L7Z7"/>
<dbReference type="InterPro" id="IPR042099">
    <property type="entry name" value="ANL_N_sf"/>
</dbReference>